<reference evidence="1" key="2">
    <citation type="submission" date="2021-04" db="EMBL/GenBank/DDBJ databases">
        <authorList>
            <person name="Gilroy R."/>
        </authorList>
    </citation>
    <scope>NUCLEOTIDE SEQUENCE</scope>
    <source>
        <strain evidence="1">CHK173-259</strain>
    </source>
</reference>
<name>A0A9D1U5F3_9LACO</name>
<sequence length="122" mass="13918">MTEDRYYQPSDVTDALTEVQKLFNSYRNAPLTQELVDYHNNLINRLAGDLRQAAEAEQRTDLVRACDDMATAMRGWTSVRLAGKPYAGRLRHFKFVADATGPKFKRHVVKDHGSGTHRSSRH</sequence>
<dbReference type="Proteomes" id="UP000886822">
    <property type="component" value="Unassembled WGS sequence"/>
</dbReference>
<gene>
    <name evidence="1" type="ORF">H9875_01800</name>
</gene>
<evidence type="ECO:0000313" key="1">
    <source>
        <dbReference type="EMBL" id="HIW71339.1"/>
    </source>
</evidence>
<comment type="caution">
    <text evidence="1">The sequence shown here is derived from an EMBL/GenBank/DDBJ whole genome shotgun (WGS) entry which is preliminary data.</text>
</comment>
<dbReference type="AlphaFoldDB" id="A0A9D1U5F3"/>
<proteinExistence type="predicted"/>
<protein>
    <submittedName>
        <fullName evidence="1">Uncharacterized protein</fullName>
    </submittedName>
</protein>
<organism evidence="1 2">
    <name type="scientific">Candidatus Levilactobacillus faecigallinarum</name>
    <dbReference type="NCBI Taxonomy" id="2838638"/>
    <lineage>
        <taxon>Bacteria</taxon>
        <taxon>Bacillati</taxon>
        <taxon>Bacillota</taxon>
        <taxon>Bacilli</taxon>
        <taxon>Lactobacillales</taxon>
        <taxon>Lactobacillaceae</taxon>
        <taxon>Levilactobacillus</taxon>
    </lineage>
</organism>
<evidence type="ECO:0000313" key="2">
    <source>
        <dbReference type="Proteomes" id="UP000886822"/>
    </source>
</evidence>
<accession>A0A9D1U5F3</accession>
<reference evidence="1" key="1">
    <citation type="journal article" date="2021" name="PeerJ">
        <title>Extensive microbial diversity within the chicken gut microbiome revealed by metagenomics and culture.</title>
        <authorList>
            <person name="Gilroy R."/>
            <person name="Ravi A."/>
            <person name="Getino M."/>
            <person name="Pursley I."/>
            <person name="Horton D.L."/>
            <person name="Alikhan N.F."/>
            <person name="Baker D."/>
            <person name="Gharbi K."/>
            <person name="Hall N."/>
            <person name="Watson M."/>
            <person name="Adriaenssens E.M."/>
            <person name="Foster-Nyarko E."/>
            <person name="Jarju S."/>
            <person name="Secka A."/>
            <person name="Antonio M."/>
            <person name="Oren A."/>
            <person name="Chaudhuri R.R."/>
            <person name="La Ragione R."/>
            <person name="Hildebrand F."/>
            <person name="Pallen M.J."/>
        </authorList>
    </citation>
    <scope>NUCLEOTIDE SEQUENCE</scope>
    <source>
        <strain evidence="1">CHK173-259</strain>
    </source>
</reference>
<dbReference type="EMBL" id="DXGJ01000017">
    <property type="protein sequence ID" value="HIW71339.1"/>
    <property type="molecule type" value="Genomic_DNA"/>
</dbReference>